<proteinExistence type="predicted"/>
<gene>
    <name evidence="2" type="primary">lytC_19</name>
    <name evidence="2" type="ORF">OXPF_31410</name>
</gene>
<dbReference type="EC" id="3.5.1.28" evidence="2"/>
<dbReference type="Gene3D" id="3.40.50.12090">
    <property type="match status" value="2"/>
</dbReference>
<comment type="caution">
    <text evidence="2">The sequence shown here is derived from an EMBL/GenBank/DDBJ whole genome shotgun (WGS) entry which is preliminary data.</text>
</comment>
<dbReference type="OrthoDB" id="1706086at2"/>
<protein>
    <submittedName>
        <fullName evidence="2">N-acetylmuramoyl-L-alanine amidase LytC</fullName>
        <ecNumber evidence="2">3.5.1.28</ecNumber>
    </submittedName>
</protein>
<dbReference type="GO" id="GO:0008745">
    <property type="term" value="F:N-acetylmuramoyl-L-alanine amidase activity"/>
    <property type="evidence" value="ECO:0007669"/>
    <property type="project" value="UniProtKB-EC"/>
</dbReference>
<keyword evidence="1" id="KW-0732">Signal</keyword>
<sequence length="1020" mass="113732">MSKKIKRIFVLSLVFCMILTQMVTANTAFAAVNINKITGLDKYETAVKVSQSGWTTSKYVVLAYGEDFPDALCSAPLAKKYDAPILLTPTNTLPTTVINEILRLGATNIMIVGGEGVISKSIEDYLKNNGKTVTRLWGADRYETSLAVANHIGDTSQVVLAYAENYPDALSISSIAAAHGMPILLTDITSMPAKVKTFIGNKKVFVVGGTGVISDAVVSGLNAERLSGMDRYETNAAILRRFSDLNFSKAFLATGLDYTYALIASPLAALTYSPVILADNPMVTETKSIISEKVKDGTNVLSIGNVSDVVLGSISGGVIDGGTSQDLKITSITPLVQSGRVVRIQFNKQVPAFTSSDVTVTNKASGQLVGVYDVLFATNGMSANVEFIEDTSNAQYLEEGETYTFTIRINENTISYDYARSSAATGRVINVDKDEEEIEVLDENEDTEWYSVPSNLKIDYQEVLGLQINLSLDDNEIINYSTSSDKVKHDAVEIDVDEMTATLISEDDEYNISDNLIFRINGQIEDDEDELDGEYDYAKIVLDSRNNIVFMDLYDWENFLVVEDVDDYVIYSYDNEIDVEDFTIVKSGKTIDYKAVKAGDIVFYNEDAEFAEVYNKTVEDEIEDVTEVDFTFDGEEYTYEINNDYDTEMILYLNRNRLEYFDSDAALDMEDEEVTLYFDRAGNAIFVNAGDISSSSASLIAYVVNDTRSTSTRNGYVWTLDVVDENGDYTEYDVDEDDIDDDDFFTAPRGLDWEDIVAGTLVGITLDKDDNLVEVEFLEEVIVDNDQNGEVCFEAGDRYVDDYRLNADTVMFNVEKFDEDDDYDEDDNPIDISLFEDINYDEIIRCRVFVDDGDDVLAVIVEESDRSGSVYTEEYTVVLDSNPTKLSNEDTWRLKVWLDGELKNLRTEKNEGTLRGISLYAGDVVEISVDEDTEEIIDVYELNYLIEDAEVESVTRSSSKIQIDGVTYTLEDDAIIYDISDIDNIEEISLRDIDDGDIVTLYLVSSGSKFVRAVVVTDRN</sequence>
<dbReference type="PATRIC" id="fig|36849.3.peg.3327"/>
<evidence type="ECO:0000313" key="2">
    <source>
        <dbReference type="EMBL" id="KPU43699.1"/>
    </source>
</evidence>
<dbReference type="RefSeq" id="WP_054876126.1">
    <property type="nucleotide sequence ID" value="NZ_LKET01000039.1"/>
</dbReference>
<evidence type="ECO:0000256" key="1">
    <source>
        <dbReference type="SAM" id="SignalP"/>
    </source>
</evidence>
<dbReference type="Pfam" id="PF04122">
    <property type="entry name" value="CW_binding_2"/>
    <property type="match status" value="3"/>
</dbReference>
<dbReference type="AlphaFoldDB" id="A0A0P9AEF6"/>
<keyword evidence="3" id="KW-1185">Reference proteome</keyword>
<dbReference type="InterPro" id="IPR051922">
    <property type="entry name" value="Bact_Sporulation_Assoc"/>
</dbReference>
<dbReference type="PANTHER" id="PTHR30032">
    <property type="entry name" value="N-ACETYLMURAMOYL-L-ALANINE AMIDASE-RELATED"/>
    <property type="match status" value="1"/>
</dbReference>
<keyword evidence="2" id="KW-0378">Hydrolase</keyword>
<organism evidence="2 3">
    <name type="scientific">Oxobacter pfennigii</name>
    <dbReference type="NCBI Taxonomy" id="36849"/>
    <lineage>
        <taxon>Bacteria</taxon>
        <taxon>Bacillati</taxon>
        <taxon>Bacillota</taxon>
        <taxon>Clostridia</taxon>
        <taxon>Eubacteriales</taxon>
        <taxon>Clostridiaceae</taxon>
        <taxon>Oxobacter</taxon>
    </lineage>
</organism>
<feature type="chain" id="PRO_5006155166" evidence="1">
    <location>
        <begin position="31"/>
        <end position="1020"/>
    </location>
</feature>
<dbReference type="STRING" id="36849.OXPF_31410"/>
<dbReference type="Proteomes" id="UP000050326">
    <property type="component" value="Unassembled WGS sequence"/>
</dbReference>
<dbReference type="PANTHER" id="PTHR30032:SF8">
    <property type="entry name" value="GERMINATION-SPECIFIC N-ACETYLMURAMOYL-L-ALANINE AMIDASE"/>
    <property type="match status" value="1"/>
</dbReference>
<dbReference type="InterPro" id="IPR007253">
    <property type="entry name" value="Cell_wall-bd_2"/>
</dbReference>
<feature type="signal peptide" evidence="1">
    <location>
        <begin position="1"/>
        <end position="30"/>
    </location>
</feature>
<reference evidence="2 3" key="1">
    <citation type="submission" date="2015-09" db="EMBL/GenBank/DDBJ databases">
        <title>Genome sequence of Oxobacter pfennigii DSM 3222.</title>
        <authorList>
            <person name="Poehlein A."/>
            <person name="Bengelsdorf F.R."/>
            <person name="Schiel-Bengelsdorf B."/>
            <person name="Duerre P."/>
            <person name="Daniel R."/>
        </authorList>
    </citation>
    <scope>NUCLEOTIDE SEQUENCE [LARGE SCALE GENOMIC DNA]</scope>
    <source>
        <strain evidence="2 3">DSM 3222</strain>
    </source>
</reference>
<dbReference type="EMBL" id="LKET01000039">
    <property type="protein sequence ID" value="KPU43699.1"/>
    <property type="molecule type" value="Genomic_DNA"/>
</dbReference>
<evidence type="ECO:0000313" key="3">
    <source>
        <dbReference type="Proteomes" id="UP000050326"/>
    </source>
</evidence>
<name>A0A0P9AEF6_9CLOT</name>
<accession>A0A0P9AEF6</accession>